<dbReference type="EMBL" id="MN739011">
    <property type="protein sequence ID" value="QHT34970.1"/>
    <property type="molecule type" value="Genomic_DNA"/>
</dbReference>
<evidence type="ECO:0000313" key="2">
    <source>
        <dbReference type="EMBL" id="QHT34970.1"/>
    </source>
</evidence>
<accession>A0A6C0F4E8</accession>
<proteinExistence type="predicted"/>
<organism evidence="2">
    <name type="scientific">viral metagenome</name>
    <dbReference type="NCBI Taxonomy" id="1070528"/>
    <lineage>
        <taxon>unclassified sequences</taxon>
        <taxon>metagenomes</taxon>
        <taxon>organismal metagenomes</taxon>
    </lineage>
</organism>
<dbReference type="AlphaFoldDB" id="A0A6C0F4E8"/>
<keyword evidence="1" id="KW-0472">Membrane</keyword>
<protein>
    <submittedName>
        <fullName evidence="2">Uncharacterized protein</fullName>
    </submittedName>
</protein>
<keyword evidence="1" id="KW-1133">Transmembrane helix</keyword>
<evidence type="ECO:0000256" key="1">
    <source>
        <dbReference type="SAM" id="Phobius"/>
    </source>
</evidence>
<name>A0A6C0F4E8_9ZZZZ</name>
<feature type="transmembrane region" description="Helical" evidence="1">
    <location>
        <begin position="20"/>
        <end position="41"/>
    </location>
</feature>
<sequence length="73" mass="8640">MLVNSYLYIEPNISKYKTGVTLVIAIILIAVLIMQYMHIYVNWDDRTVKCKTDNMYIAYITGNIEKWMEDCVR</sequence>
<reference evidence="2" key="1">
    <citation type="journal article" date="2020" name="Nature">
        <title>Giant virus diversity and host interactions through global metagenomics.</title>
        <authorList>
            <person name="Schulz F."/>
            <person name="Roux S."/>
            <person name="Paez-Espino D."/>
            <person name="Jungbluth S."/>
            <person name="Walsh D.A."/>
            <person name="Denef V.J."/>
            <person name="McMahon K.D."/>
            <person name="Konstantinidis K.T."/>
            <person name="Eloe-Fadrosh E.A."/>
            <person name="Kyrpides N.C."/>
            <person name="Woyke T."/>
        </authorList>
    </citation>
    <scope>NUCLEOTIDE SEQUENCE</scope>
    <source>
        <strain evidence="2">GVMAG-M-3300009180-1</strain>
    </source>
</reference>
<keyword evidence="1" id="KW-0812">Transmembrane</keyword>